<reference evidence="1" key="2">
    <citation type="journal article" date="2015" name="Fish Shellfish Immunol.">
        <title>Early steps in the European eel (Anguilla anguilla)-Vibrio vulnificus interaction in the gills: Role of the RtxA13 toxin.</title>
        <authorList>
            <person name="Callol A."/>
            <person name="Pajuelo D."/>
            <person name="Ebbesson L."/>
            <person name="Teles M."/>
            <person name="MacKenzie S."/>
            <person name="Amaro C."/>
        </authorList>
    </citation>
    <scope>NUCLEOTIDE SEQUENCE</scope>
</reference>
<name>A0A0E9TQF4_ANGAN</name>
<organism evidence="1">
    <name type="scientific">Anguilla anguilla</name>
    <name type="common">European freshwater eel</name>
    <name type="synonym">Muraena anguilla</name>
    <dbReference type="NCBI Taxonomy" id="7936"/>
    <lineage>
        <taxon>Eukaryota</taxon>
        <taxon>Metazoa</taxon>
        <taxon>Chordata</taxon>
        <taxon>Craniata</taxon>
        <taxon>Vertebrata</taxon>
        <taxon>Euteleostomi</taxon>
        <taxon>Actinopterygii</taxon>
        <taxon>Neopterygii</taxon>
        <taxon>Teleostei</taxon>
        <taxon>Anguilliformes</taxon>
        <taxon>Anguillidae</taxon>
        <taxon>Anguilla</taxon>
    </lineage>
</organism>
<dbReference type="EMBL" id="GBXM01052806">
    <property type="protein sequence ID" value="JAH55771.1"/>
    <property type="molecule type" value="Transcribed_RNA"/>
</dbReference>
<evidence type="ECO:0000313" key="1">
    <source>
        <dbReference type="EMBL" id="JAH55771.1"/>
    </source>
</evidence>
<proteinExistence type="predicted"/>
<reference evidence="1" key="1">
    <citation type="submission" date="2014-11" db="EMBL/GenBank/DDBJ databases">
        <authorList>
            <person name="Amaro Gonzalez C."/>
        </authorList>
    </citation>
    <scope>NUCLEOTIDE SEQUENCE</scope>
</reference>
<sequence>MWVLDFVYQIKDS</sequence>
<accession>A0A0E9TQF4</accession>
<protein>
    <submittedName>
        <fullName evidence="1">Uncharacterized protein</fullName>
    </submittedName>
</protein>